<comment type="caution">
    <text evidence="2">The sequence shown here is derived from an EMBL/GenBank/DDBJ whole genome shotgun (WGS) entry which is preliminary data.</text>
</comment>
<sequence length="229" mass="26652">MSTSAFAELFVKEIVNDLVWREAELAIMRKQLLQTTVSSPQEQTLLRANVALLYAHYEGFCKFCVGVYIEALKKRKLKRKDLKWKIAAHSMKQFFLELKRHEHHDEFFTQFMDELNDRLDETAEFDNIGETSNLWPDLLLSWLNRLDLKSKNVEEQTHYLHELVYSRNKIAHGQRLTIATREAFDSYFKAAMLAMHEVALGVADALEQRSYQRFSVVSTILNHATPVGA</sequence>
<dbReference type="InterPro" id="IPR040788">
    <property type="entry name" value="HEPN_MAE_28990"/>
</dbReference>
<dbReference type="AlphaFoldDB" id="A0A6N9HDB8"/>
<proteinExistence type="predicted"/>
<protein>
    <recommendedName>
        <fullName evidence="1">MAE-28990/MAE-18760-like HEPN domain-containing protein</fullName>
    </recommendedName>
</protein>
<name>A0A6N9HDB8_9BURK</name>
<keyword evidence="3" id="KW-1185">Reference proteome</keyword>
<gene>
    <name evidence="2" type="ORF">GTP41_05515</name>
</gene>
<dbReference type="Pfam" id="PF18737">
    <property type="entry name" value="HEPN_MAE_28990"/>
    <property type="match status" value="1"/>
</dbReference>
<dbReference type="RefSeq" id="WP_161024563.1">
    <property type="nucleotide sequence ID" value="NZ_WWCJ01000003.1"/>
</dbReference>
<dbReference type="EMBL" id="WWCJ01000003">
    <property type="protein sequence ID" value="MYN01551.1"/>
    <property type="molecule type" value="Genomic_DNA"/>
</dbReference>
<evidence type="ECO:0000259" key="1">
    <source>
        <dbReference type="Pfam" id="PF18737"/>
    </source>
</evidence>
<accession>A0A6N9HDB8</accession>
<reference evidence="2 3" key="1">
    <citation type="submission" date="2019-12" db="EMBL/GenBank/DDBJ databases">
        <title>Novel species isolated from a subtropical stream in China.</title>
        <authorList>
            <person name="Lu H."/>
        </authorList>
    </citation>
    <scope>NUCLEOTIDE SEQUENCE [LARGE SCALE GENOMIC DNA]</scope>
    <source>
        <strain evidence="2 3">DS3</strain>
    </source>
</reference>
<organism evidence="2 3">
    <name type="scientific">Pseudoduganella guangdongensis</name>
    <dbReference type="NCBI Taxonomy" id="2692179"/>
    <lineage>
        <taxon>Bacteria</taxon>
        <taxon>Pseudomonadati</taxon>
        <taxon>Pseudomonadota</taxon>
        <taxon>Betaproteobacteria</taxon>
        <taxon>Burkholderiales</taxon>
        <taxon>Oxalobacteraceae</taxon>
        <taxon>Telluria group</taxon>
        <taxon>Pseudoduganella</taxon>
    </lineage>
</organism>
<evidence type="ECO:0000313" key="3">
    <source>
        <dbReference type="Proteomes" id="UP000448575"/>
    </source>
</evidence>
<dbReference type="Proteomes" id="UP000448575">
    <property type="component" value="Unassembled WGS sequence"/>
</dbReference>
<feature type="domain" description="MAE-28990/MAE-18760-like HEPN" evidence="1">
    <location>
        <begin position="11"/>
        <end position="211"/>
    </location>
</feature>
<evidence type="ECO:0000313" key="2">
    <source>
        <dbReference type="EMBL" id="MYN01551.1"/>
    </source>
</evidence>